<evidence type="ECO:0000256" key="2">
    <source>
        <dbReference type="ARBA" id="ARBA00001946"/>
    </source>
</evidence>
<feature type="domain" description="Dicer dsRNA-binding fold" evidence="22">
    <location>
        <begin position="654"/>
        <end position="745"/>
    </location>
</feature>
<dbReference type="GO" id="GO:0005737">
    <property type="term" value="C:cytoplasm"/>
    <property type="evidence" value="ECO:0007669"/>
    <property type="project" value="TreeGrafter"/>
</dbReference>
<dbReference type="CDD" id="cd00593">
    <property type="entry name" value="RIBOc"/>
    <property type="match status" value="2"/>
</dbReference>
<feature type="domain" description="RNase III" evidence="19">
    <location>
        <begin position="1335"/>
        <end position="1487"/>
    </location>
</feature>
<dbReference type="PROSITE" id="PS50142">
    <property type="entry name" value="RNASE_3_2"/>
    <property type="match status" value="2"/>
</dbReference>
<dbReference type="InterPro" id="IPR001650">
    <property type="entry name" value="Helicase_C-like"/>
</dbReference>
<keyword evidence="8" id="KW-0378">Hydrolase</keyword>
<evidence type="ECO:0000313" key="23">
    <source>
        <dbReference type="EMBL" id="RPB29394.1"/>
    </source>
</evidence>
<dbReference type="Pfam" id="PF03368">
    <property type="entry name" value="Dicer_dimer"/>
    <property type="match status" value="1"/>
</dbReference>
<evidence type="ECO:0000259" key="20">
    <source>
        <dbReference type="PROSITE" id="PS51192"/>
    </source>
</evidence>
<evidence type="ECO:0000256" key="18">
    <source>
        <dbReference type="SAM" id="MobiDB-lite"/>
    </source>
</evidence>
<dbReference type="InterPro" id="IPR056755">
    <property type="entry name" value="DSRM_2"/>
</dbReference>
<evidence type="ECO:0000256" key="17">
    <source>
        <dbReference type="PROSITE-ProRule" id="PRU00657"/>
    </source>
</evidence>
<dbReference type="CDD" id="cd18802">
    <property type="entry name" value="SF2_C_dicer"/>
    <property type="match status" value="1"/>
</dbReference>
<feature type="domain" description="RNase III" evidence="19">
    <location>
        <begin position="1054"/>
        <end position="1285"/>
    </location>
</feature>
<evidence type="ECO:0000256" key="10">
    <source>
        <dbReference type="ARBA" id="ARBA00022840"/>
    </source>
</evidence>
<reference evidence="23 24" key="1">
    <citation type="journal article" date="2018" name="Nat. Ecol. Evol.">
        <title>Pezizomycetes genomes reveal the molecular basis of ectomycorrhizal truffle lifestyle.</title>
        <authorList>
            <person name="Murat C."/>
            <person name="Payen T."/>
            <person name="Noel B."/>
            <person name="Kuo A."/>
            <person name="Morin E."/>
            <person name="Chen J."/>
            <person name="Kohler A."/>
            <person name="Krizsan K."/>
            <person name="Balestrini R."/>
            <person name="Da Silva C."/>
            <person name="Montanini B."/>
            <person name="Hainaut M."/>
            <person name="Levati E."/>
            <person name="Barry K.W."/>
            <person name="Belfiori B."/>
            <person name="Cichocki N."/>
            <person name="Clum A."/>
            <person name="Dockter R.B."/>
            <person name="Fauchery L."/>
            <person name="Guy J."/>
            <person name="Iotti M."/>
            <person name="Le Tacon F."/>
            <person name="Lindquist E.A."/>
            <person name="Lipzen A."/>
            <person name="Malagnac F."/>
            <person name="Mello A."/>
            <person name="Molinier V."/>
            <person name="Miyauchi S."/>
            <person name="Poulain J."/>
            <person name="Riccioni C."/>
            <person name="Rubini A."/>
            <person name="Sitrit Y."/>
            <person name="Splivallo R."/>
            <person name="Traeger S."/>
            <person name="Wang M."/>
            <person name="Zifcakova L."/>
            <person name="Wipf D."/>
            <person name="Zambonelli A."/>
            <person name="Paolocci F."/>
            <person name="Nowrousian M."/>
            <person name="Ottonello S."/>
            <person name="Baldrian P."/>
            <person name="Spatafora J.W."/>
            <person name="Henrissat B."/>
            <person name="Nagy L.G."/>
            <person name="Aury J.M."/>
            <person name="Wincker P."/>
            <person name="Grigoriev I.V."/>
            <person name="Bonfante P."/>
            <person name="Martin F.M."/>
        </authorList>
    </citation>
    <scope>NUCLEOTIDE SEQUENCE [LARGE SCALE GENOMIC DNA]</scope>
    <source>
        <strain evidence="23 24">ATCC MYA-4762</strain>
    </source>
</reference>
<comment type="cofactor">
    <cofactor evidence="1">
        <name>Mn(2+)</name>
        <dbReference type="ChEBI" id="CHEBI:29035"/>
    </cofactor>
</comment>
<feature type="compositionally biased region" description="Polar residues" evidence="18">
    <location>
        <begin position="1209"/>
        <end position="1237"/>
    </location>
</feature>
<dbReference type="InterPro" id="IPR000999">
    <property type="entry name" value="RNase_III_dom"/>
</dbReference>
<organism evidence="23 24">
    <name type="scientific">Terfezia boudieri ATCC MYA-4762</name>
    <dbReference type="NCBI Taxonomy" id="1051890"/>
    <lineage>
        <taxon>Eukaryota</taxon>
        <taxon>Fungi</taxon>
        <taxon>Dikarya</taxon>
        <taxon>Ascomycota</taxon>
        <taxon>Pezizomycotina</taxon>
        <taxon>Pezizomycetes</taxon>
        <taxon>Pezizales</taxon>
        <taxon>Pezizaceae</taxon>
        <taxon>Terfezia</taxon>
    </lineage>
</organism>
<sequence length="1668" mass="189706">MMPSHGAYALDVSDSSGSEIDEEIMVEGKDEEVVLPSGENNSLGKKMEAQDPYDFSEEEGNGLHAFSEHDTPMERSMKQKKQRHWDKFATWFEKKKIELKDEIKTSNRDEVDEDLMSAKVMISSKSVIINDPREYQQELFEIAKEQNTIAVLDTGSGKTLIACLLLRHTVDQELQSRKEGKQRRVSFFLVDSVTLVFQQAAVLECNLDAEIGKYCGAMGTDMWSKEQWAAILEKEQVIVMTADVLHNCLTHGLIKMKDINLICFDEAHHAKKNHVYARIVRDFYADEPPESQPRIFGMTASPVDSRDDPKEAALELERLLHSRIATASDLKLLQSSITRPDEQILLYPQLEPPFPTPLYNKLYDKYHKIKCFKRIFDFCLDCSSQLGTWCADEIWKIALSEVEAQKIETKNERLLHRINDPAAVEKVEMEIRMIREAREIVATHHYTNPELALPDVSAKVQKLQQFLDSVYSEDTEDKCIIFVTQRYTAHCLAALLKHKNPAFMRLGILIGTRSGSPGEENVTFRQQMVTVSRFRKGRLNCLIATSVAEEGLDIPDCSRIVRFDLYYTMIQYIQSRGRARHSTSKYVQMVEMGNNEHARRIMEVRDSEKVMREFCQKLPDDRLIKVPEMILEGSLPGTFYIEPSTGAKLTPSAALQLLWRFANNLPKESDYSVPPTYYIRPTDDGTFTCEIILPPDSPVLSVEGKPCRTKAEAKQSAAFMACLKLRDEGFLDEYLLPLNHLRAIPKGANAHLSIDNAKANTYPYRQKPSFWDVAGKPVPGILYVTVFGLVIPETMGRPYQPLCVITREPIPAIPLFTVYADRGGSSEVYAITLKSTLELTPNMLKRLNEFTDRFFHDVFAKTFEITPDIPYWVFPIKHVPITENSELDDIFDNELINLVMEHKELLWDENTPHEFFKDRFLLHKISRSRRFFTEHAVAELTPQCEIPIGACTAPKSATIYDYSYFERQRGSDYPRPEFTREQPVLLAYRVLHRINYLDPPPEREKNTPLRAFIVPSAFEVSCLPPSFASFSICWPAISTRLDAYLHARDVCSLMNIDISLDIALEAITKDSDHSENDNAIVVGQKKGMGSNYERLEFLGDTFLKLTTTLSLYVGYDDDDEYQLHVKRMLMVCNHNLFMNAKMLKLPEYIQTQGFSRREWYPRLKLLKGRKSKKRKVLERLEQEKLAEEKRAAEEKAAVAEQDSAEGGLTENTHTALAETTTSGPKEESTASTKSAEVTANDFKKPPTPNNNAVDTQVITATHKLAPKTIADVCEALIGAAVYHKGFDEGIKVINLVVNNADHDKTKFTQWSSYREQYKIPSYQTAVSLGRHLELVRQIEQKIGYKFKYPRLLTSAFVHPSIPLSWENIPSYQRLEFLGDALHDQACIRYIFDKYPDRGPQWLTEHKMAMVSNKFLASLAVKLDFHRHLRKNGTGMVNAIQSFVDDVTAAELAAKGSVDFWVNVSGPIPKALSDCLEAFIGAMFVDADFDFSVVEMFFDKFIKPYFIDMTTYDTYAGNHPTTLLTTKLKEVGCEDWRILSDEVTEKDATVIYSAVMIHNHIFAHGKAHNVKTARVKASQNALERLADIGLTRFLKICDCATARDRLRSLKTRQKEAEKAARLAGLPLPGEGGRNPDGEETGLVEEKLGIEIKRLQEELEGKLSLEVAMG</sequence>
<evidence type="ECO:0000256" key="5">
    <source>
        <dbReference type="ARBA" id="ARBA00022723"/>
    </source>
</evidence>
<keyword evidence="7" id="KW-0547">Nucleotide-binding</keyword>
<evidence type="ECO:0000256" key="12">
    <source>
        <dbReference type="ARBA" id="ARBA00022884"/>
    </source>
</evidence>
<dbReference type="GO" id="GO:0050688">
    <property type="term" value="P:regulation of defense response to virus"/>
    <property type="evidence" value="ECO:0007669"/>
    <property type="project" value="UniProtKB-KW"/>
</dbReference>
<keyword evidence="12 17" id="KW-0694">RNA-binding</keyword>
<feature type="region of interest" description="Disordered" evidence="18">
    <location>
        <begin position="1186"/>
        <end position="1251"/>
    </location>
</feature>
<evidence type="ECO:0000256" key="1">
    <source>
        <dbReference type="ARBA" id="ARBA00001936"/>
    </source>
</evidence>
<accession>A0A3N4M2K3</accession>
<dbReference type="GO" id="GO:0005524">
    <property type="term" value="F:ATP binding"/>
    <property type="evidence" value="ECO:0007669"/>
    <property type="project" value="UniProtKB-KW"/>
</dbReference>
<evidence type="ECO:0000256" key="15">
    <source>
        <dbReference type="ARBA" id="ARBA00025403"/>
    </source>
</evidence>
<dbReference type="SUPFAM" id="SSF52540">
    <property type="entry name" value="P-loop containing nucleoside triphosphate hydrolases"/>
    <property type="match status" value="1"/>
</dbReference>
<dbReference type="Pfam" id="PF00270">
    <property type="entry name" value="DEAD"/>
    <property type="match status" value="1"/>
</dbReference>
<evidence type="ECO:0000259" key="22">
    <source>
        <dbReference type="PROSITE" id="PS51327"/>
    </source>
</evidence>
<dbReference type="Gene3D" id="1.10.1520.10">
    <property type="entry name" value="Ribonuclease III domain"/>
    <property type="match status" value="2"/>
</dbReference>
<dbReference type="PANTHER" id="PTHR14950:SF62">
    <property type="entry name" value="DICER-LIKE PROTEIN 1"/>
    <property type="match status" value="1"/>
</dbReference>
<dbReference type="Gene3D" id="3.40.50.300">
    <property type="entry name" value="P-loop containing nucleotide triphosphate hydrolases"/>
    <property type="match status" value="2"/>
</dbReference>
<dbReference type="STRING" id="1051890.A0A3N4M2K3"/>
<dbReference type="InterPro" id="IPR005034">
    <property type="entry name" value="Dicer_dimerisation"/>
</dbReference>
<evidence type="ECO:0000256" key="11">
    <source>
        <dbReference type="ARBA" id="ARBA00022842"/>
    </source>
</evidence>
<evidence type="ECO:0000256" key="14">
    <source>
        <dbReference type="ARBA" id="ARBA00023211"/>
    </source>
</evidence>
<evidence type="ECO:0000256" key="9">
    <source>
        <dbReference type="ARBA" id="ARBA00022806"/>
    </source>
</evidence>
<dbReference type="InterPro" id="IPR036389">
    <property type="entry name" value="RNase_III_sf"/>
</dbReference>
<keyword evidence="24" id="KW-1185">Reference proteome</keyword>
<dbReference type="OrthoDB" id="416741at2759"/>
<dbReference type="PROSITE" id="PS51327">
    <property type="entry name" value="DICER_DSRBF"/>
    <property type="match status" value="1"/>
</dbReference>
<gene>
    <name evidence="23" type="ORF">L211DRAFT_11749</name>
</gene>
<dbReference type="Pfam" id="PF00636">
    <property type="entry name" value="Ribonuclease_3"/>
    <property type="match status" value="2"/>
</dbReference>
<evidence type="ECO:0000259" key="21">
    <source>
        <dbReference type="PROSITE" id="PS51194"/>
    </source>
</evidence>
<dbReference type="GO" id="GO:0005634">
    <property type="term" value="C:nucleus"/>
    <property type="evidence" value="ECO:0007669"/>
    <property type="project" value="TreeGrafter"/>
</dbReference>
<dbReference type="Gene3D" id="3.30.160.380">
    <property type="entry name" value="Dicer dimerisation domain"/>
    <property type="match status" value="1"/>
</dbReference>
<dbReference type="GO" id="GO:0046872">
    <property type="term" value="F:metal ion binding"/>
    <property type="evidence" value="ECO:0007669"/>
    <property type="project" value="UniProtKB-KW"/>
</dbReference>
<dbReference type="GO" id="GO:0004386">
    <property type="term" value="F:helicase activity"/>
    <property type="evidence" value="ECO:0007669"/>
    <property type="project" value="UniProtKB-KW"/>
</dbReference>
<dbReference type="PROSITE" id="PS00517">
    <property type="entry name" value="RNASE_3_1"/>
    <property type="match status" value="1"/>
</dbReference>
<dbReference type="PROSITE" id="PS51194">
    <property type="entry name" value="HELICASE_CTER"/>
    <property type="match status" value="1"/>
</dbReference>
<evidence type="ECO:0000259" key="19">
    <source>
        <dbReference type="PROSITE" id="PS50142"/>
    </source>
</evidence>
<dbReference type="InParanoid" id="A0A3N4M2K3"/>
<dbReference type="FunFam" id="3.40.50.300:FF:000628">
    <property type="entry name" value="Endoribonuclease Dicer"/>
    <property type="match status" value="1"/>
</dbReference>
<feature type="domain" description="Helicase ATP-binding" evidence="20">
    <location>
        <begin position="139"/>
        <end position="320"/>
    </location>
</feature>
<dbReference type="SMART" id="SM00487">
    <property type="entry name" value="DEXDc"/>
    <property type="match status" value="1"/>
</dbReference>
<comment type="cofactor">
    <cofactor evidence="2">
        <name>Mg(2+)</name>
        <dbReference type="ChEBI" id="CHEBI:18420"/>
    </cofactor>
</comment>
<dbReference type="InterPro" id="IPR038248">
    <property type="entry name" value="Dicer_dimer_sf"/>
</dbReference>
<keyword evidence="9" id="KW-0347">Helicase</keyword>
<dbReference type="Proteomes" id="UP000267821">
    <property type="component" value="Unassembled WGS sequence"/>
</dbReference>
<keyword evidence="6" id="KW-0677">Repeat</keyword>
<comment type="function">
    <text evidence="15">Dicer-like endonuclease involved in cleaving double-stranded RNA in the RNA interference (RNAi) pathway. Produces 21 to 25 bp dsRNAs (siRNAs) which target the selective destruction of homologous RNAs leading to sequence-specific suppression of gene expression, called post-transcriptional gene silencing (PTGS). Part of a broad host defense response against viral infection and transposons.</text>
</comment>
<dbReference type="InterPro" id="IPR014001">
    <property type="entry name" value="Helicase_ATP-bd"/>
</dbReference>
<dbReference type="InterPro" id="IPR011545">
    <property type="entry name" value="DEAD/DEAH_box_helicase_dom"/>
</dbReference>
<feature type="compositionally biased region" description="Basic and acidic residues" evidence="18">
    <location>
        <begin position="1186"/>
        <end position="1197"/>
    </location>
</feature>
<dbReference type="SMART" id="SM00490">
    <property type="entry name" value="HELICc"/>
    <property type="match status" value="1"/>
</dbReference>
<evidence type="ECO:0000313" key="24">
    <source>
        <dbReference type="Proteomes" id="UP000267821"/>
    </source>
</evidence>
<comment type="similarity">
    <text evidence="16 17">Belongs to the helicase family. Dicer subfamily.</text>
</comment>
<dbReference type="PANTHER" id="PTHR14950">
    <property type="entry name" value="DICER-RELATED"/>
    <property type="match status" value="1"/>
</dbReference>
<dbReference type="EMBL" id="ML121527">
    <property type="protein sequence ID" value="RPB29394.1"/>
    <property type="molecule type" value="Genomic_DNA"/>
</dbReference>
<keyword evidence="14" id="KW-0464">Manganese</keyword>
<evidence type="ECO:0000256" key="4">
    <source>
        <dbReference type="ARBA" id="ARBA00022721"/>
    </source>
</evidence>
<evidence type="ECO:0000256" key="16">
    <source>
        <dbReference type="ARBA" id="ARBA00035116"/>
    </source>
</evidence>
<feature type="region of interest" description="Disordered" evidence="18">
    <location>
        <begin position="1618"/>
        <end position="1639"/>
    </location>
</feature>
<evidence type="ECO:0000256" key="6">
    <source>
        <dbReference type="ARBA" id="ARBA00022737"/>
    </source>
</evidence>
<dbReference type="Pfam" id="PF00271">
    <property type="entry name" value="Helicase_C"/>
    <property type="match status" value="1"/>
</dbReference>
<evidence type="ECO:0000256" key="3">
    <source>
        <dbReference type="ARBA" id="ARBA00020797"/>
    </source>
</evidence>
<dbReference type="GO" id="GO:0004525">
    <property type="term" value="F:ribonuclease III activity"/>
    <property type="evidence" value="ECO:0007669"/>
    <property type="project" value="InterPro"/>
</dbReference>
<keyword evidence="10" id="KW-0067">ATP-binding</keyword>
<dbReference type="GO" id="GO:0030422">
    <property type="term" value="P:siRNA processing"/>
    <property type="evidence" value="ECO:0007669"/>
    <property type="project" value="TreeGrafter"/>
</dbReference>
<keyword evidence="13" id="KW-0051">Antiviral defense</keyword>
<protein>
    <recommendedName>
        <fullName evidence="3">Dicer-like protein 1</fullName>
    </recommendedName>
</protein>
<dbReference type="GO" id="GO:0051607">
    <property type="term" value="P:defense response to virus"/>
    <property type="evidence" value="ECO:0007669"/>
    <property type="project" value="UniProtKB-KW"/>
</dbReference>
<keyword evidence="4" id="KW-0930">Antiviral protein</keyword>
<dbReference type="Pfam" id="PF24995">
    <property type="entry name" value="DSRM_2"/>
    <property type="match status" value="1"/>
</dbReference>
<dbReference type="InterPro" id="IPR027417">
    <property type="entry name" value="P-loop_NTPase"/>
</dbReference>
<dbReference type="SUPFAM" id="SSF69065">
    <property type="entry name" value="RNase III domain-like"/>
    <property type="match status" value="2"/>
</dbReference>
<keyword evidence="11" id="KW-0460">Magnesium</keyword>
<dbReference type="CDD" id="cd18034">
    <property type="entry name" value="DEXHc_dicer"/>
    <property type="match status" value="1"/>
</dbReference>
<evidence type="ECO:0000256" key="7">
    <source>
        <dbReference type="ARBA" id="ARBA00022741"/>
    </source>
</evidence>
<evidence type="ECO:0000256" key="13">
    <source>
        <dbReference type="ARBA" id="ARBA00023118"/>
    </source>
</evidence>
<name>A0A3N4M2K3_9PEZI</name>
<dbReference type="FunFam" id="3.40.50.300:FF:001669">
    <property type="entry name" value="Dicer-like protein 1"/>
    <property type="match status" value="1"/>
</dbReference>
<evidence type="ECO:0000256" key="8">
    <source>
        <dbReference type="ARBA" id="ARBA00022801"/>
    </source>
</evidence>
<dbReference type="PROSITE" id="PS51192">
    <property type="entry name" value="HELICASE_ATP_BIND_1"/>
    <property type="match status" value="1"/>
</dbReference>
<keyword evidence="5" id="KW-0479">Metal-binding</keyword>
<proteinExistence type="inferred from homology"/>
<feature type="domain" description="Helicase C-terminal" evidence="21">
    <location>
        <begin position="462"/>
        <end position="634"/>
    </location>
</feature>
<dbReference type="SMART" id="SM00535">
    <property type="entry name" value="RIBOc"/>
    <property type="match status" value="2"/>
</dbReference>
<dbReference type="GO" id="GO:0003723">
    <property type="term" value="F:RNA binding"/>
    <property type="evidence" value="ECO:0007669"/>
    <property type="project" value="UniProtKB-UniRule"/>
</dbReference>